<evidence type="ECO:0000313" key="3">
    <source>
        <dbReference type="Proteomes" id="UP000319818"/>
    </source>
</evidence>
<evidence type="ECO:0000313" key="2">
    <source>
        <dbReference type="EMBL" id="TQM38482.1"/>
    </source>
</evidence>
<accession>A0A543FXB6</accession>
<dbReference type="Pfam" id="PF05800">
    <property type="entry name" value="GvpO"/>
    <property type="match status" value="1"/>
</dbReference>
<dbReference type="EMBL" id="VFPH01000002">
    <property type="protein sequence ID" value="TQM38482.1"/>
    <property type="molecule type" value="Genomic_DNA"/>
</dbReference>
<protein>
    <submittedName>
        <fullName evidence="2">Gas vesicle protein GvpO</fullName>
    </submittedName>
</protein>
<dbReference type="GO" id="GO:0031412">
    <property type="term" value="P:gas vesicle organization"/>
    <property type="evidence" value="ECO:0007669"/>
    <property type="project" value="InterPro"/>
</dbReference>
<reference evidence="2 3" key="1">
    <citation type="submission" date="2019-06" db="EMBL/GenBank/DDBJ databases">
        <title>Sequencing the genomes of 1000 actinobacteria strains.</title>
        <authorList>
            <person name="Klenk H.-P."/>
        </authorList>
    </citation>
    <scope>NUCLEOTIDE SEQUENCE [LARGE SCALE GENOMIC DNA]</scope>
    <source>
        <strain evidence="2 3">DSM 45511</strain>
    </source>
</reference>
<dbReference type="InterPro" id="IPR008634">
    <property type="entry name" value="Gas-vesicle_GvpO"/>
</dbReference>
<name>A0A543FXB6_9PSEU</name>
<sequence>MADDEQTTPRRRRRARTNDSDPEQEKRAARDEGGEQEPDEREPDEQQSDEQEPAADADARPDDGDQEESAVPAAAAARRAAQHVADFTGRRPENVISIERRDGDWQVGVEVVETHRIPDTTDVLAIYEVRLDRGGRLLSYRRTRRYARGQLDKECR</sequence>
<keyword evidence="3" id="KW-1185">Reference proteome</keyword>
<organism evidence="2 3">
    <name type="scientific">Pseudonocardia cypriaca</name>
    <dbReference type="NCBI Taxonomy" id="882449"/>
    <lineage>
        <taxon>Bacteria</taxon>
        <taxon>Bacillati</taxon>
        <taxon>Actinomycetota</taxon>
        <taxon>Actinomycetes</taxon>
        <taxon>Pseudonocardiales</taxon>
        <taxon>Pseudonocardiaceae</taxon>
        <taxon>Pseudonocardia</taxon>
    </lineage>
</organism>
<comment type="caution">
    <text evidence="2">The sequence shown here is derived from an EMBL/GenBank/DDBJ whole genome shotgun (WGS) entry which is preliminary data.</text>
</comment>
<dbReference type="AlphaFoldDB" id="A0A543FXB6"/>
<dbReference type="RefSeq" id="WP_211362249.1">
    <property type="nucleotide sequence ID" value="NZ_VFPH01000002.1"/>
</dbReference>
<feature type="compositionally biased region" description="Basic and acidic residues" evidence="1">
    <location>
        <begin position="16"/>
        <end position="33"/>
    </location>
</feature>
<gene>
    <name evidence="2" type="ORF">FB388_5721</name>
</gene>
<feature type="compositionally biased region" description="Acidic residues" evidence="1">
    <location>
        <begin position="34"/>
        <end position="55"/>
    </location>
</feature>
<feature type="region of interest" description="Disordered" evidence="1">
    <location>
        <begin position="1"/>
        <end position="94"/>
    </location>
</feature>
<dbReference type="Proteomes" id="UP000319818">
    <property type="component" value="Unassembled WGS sequence"/>
</dbReference>
<evidence type="ECO:0000256" key="1">
    <source>
        <dbReference type="SAM" id="MobiDB-lite"/>
    </source>
</evidence>
<proteinExistence type="predicted"/>